<evidence type="ECO:0000256" key="3">
    <source>
        <dbReference type="SAM" id="SignalP"/>
    </source>
</evidence>
<dbReference type="Pfam" id="PF24053">
    <property type="entry name" value="DUF7356"/>
    <property type="match status" value="1"/>
</dbReference>
<feature type="chain" id="PRO_5042240037" description="DUF7356 domain-containing protein" evidence="3">
    <location>
        <begin position="28"/>
        <end position="299"/>
    </location>
</feature>
<evidence type="ECO:0000259" key="4">
    <source>
        <dbReference type="Pfam" id="PF24053"/>
    </source>
</evidence>
<accession>A0AAD8JC80</accession>
<feature type="region of interest" description="Disordered" evidence="1">
    <location>
        <begin position="242"/>
        <end position="299"/>
    </location>
</feature>
<feature type="signal peptide" evidence="3">
    <location>
        <begin position="1"/>
        <end position="27"/>
    </location>
</feature>
<feature type="compositionally biased region" description="Low complexity" evidence="1">
    <location>
        <begin position="270"/>
        <end position="284"/>
    </location>
</feature>
<feature type="compositionally biased region" description="Low complexity" evidence="1">
    <location>
        <begin position="65"/>
        <end position="79"/>
    </location>
</feature>
<dbReference type="AlphaFoldDB" id="A0AAD8JC80"/>
<feature type="domain" description="DUF7356" evidence="4">
    <location>
        <begin position="83"/>
        <end position="175"/>
    </location>
</feature>
<dbReference type="PANTHER" id="PTHR34200">
    <property type="entry name" value="DENTIN SIALOPHOSPHOPROTEIN-LIKE ISOFORM X1"/>
    <property type="match status" value="1"/>
</dbReference>
<dbReference type="EMBL" id="JAUIZM010000002">
    <property type="protein sequence ID" value="KAK1399747.1"/>
    <property type="molecule type" value="Genomic_DNA"/>
</dbReference>
<protein>
    <recommendedName>
        <fullName evidence="4">DUF7356 domain-containing protein</fullName>
    </recommendedName>
</protein>
<keyword evidence="2" id="KW-1133">Transmembrane helix</keyword>
<sequence>MMIMYRGLILLNHLLLLVSIFTVKSDAMSITHILRQLAAKSRPFPDPHLPLPISPSPSPSPAAPAPVNLPNNKPVVSKPNTEPVVSDTCDKMSKKCHLNMVTACLGIEGSLLLVLNEADTSLKVNVTVSPGNITYKDIDIPRHHAKKINISDSVRGGSSIVLHAGNENCIIHMGAVVPKDNINPQFPTLEAYITPINGAYVLFASILIIGGTLACFKSWKGRHTRLDGIPYQGLELSGQSDLVSSGNVENAEGWDQRWDDDWDEEKGVKSASGTSGRSSAGNGNISRYSSDGWRNDWDD</sequence>
<keyword evidence="2" id="KW-0812">Transmembrane</keyword>
<feature type="transmembrane region" description="Helical" evidence="2">
    <location>
        <begin position="198"/>
        <end position="216"/>
    </location>
</feature>
<keyword evidence="3" id="KW-0732">Signal</keyword>
<organism evidence="5 6">
    <name type="scientific">Heracleum sosnowskyi</name>
    <dbReference type="NCBI Taxonomy" id="360622"/>
    <lineage>
        <taxon>Eukaryota</taxon>
        <taxon>Viridiplantae</taxon>
        <taxon>Streptophyta</taxon>
        <taxon>Embryophyta</taxon>
        <taxon>Tracheophyta</taxon>
        <taxon>Spermatophyta</taxon>
        <taxon>Magnoliopsida</taxon>
        <taxon>eudicotyledons</taxon>
        <taxon>Gunneridae</taxon>
        <taxon>Pentapetalae</taxon>
        <taxon>asterids</taxon>
        <taxon>campanulids</taxon>
        <taxon>Apiales</taxon>
        <taxon>Apiaceae</taxon>
        <taxon>Apioideae</taxon>
        <taxon>apioid superclade</taxon>
        <taxon>Tordylieae</taxon>
        <taxon>Tordyliinae</taxon>
        <taxon>Heracleum</taxon>
    </lineage>
</organism>
<evidence type="ECO:0000313" key="6">
    <source>
        <dbReference type="Proteomes" id="UP001237642"/>
    </source>
</evidence>
<comment type="caution">
    <text evidence="5">The sequence shown here is derived from an EMBL/GenBank/DDBJ whole genome shotgun (WGS) entry which is preliminary data.</text>
</comment>
<reference evidence="5" key="1">
    <citation type="submission" date="2023-02" db="EMBL/GenBank/DDBJ databases">
        <title>Genome of toxic invasive species Heracleum sosnowskyi carries increased number of genes despite the absence of recent whole-genome duplications.</title>
        <authorList>
            <person name="Schelkunov M."/>
            <person name="Shtratnikova V."/>
            <person name="Makarenko M."/>
            <person name="Klepikova A."/>
            <person name="Omelchenko D."/>
            <person name="Novikova G."/>
            <person name="Obukhova E."/>
            <person name="Bogdanov V."/>
            <person name="Penin A."/>
            <person name="Logacheva M."/>
        </authorList>
    </citation>
    <scope>NUCLEOTIDE SEQUENCE</scope>
    <source>
        <strain evidence="5">Hsosn_3</strain>
        <tissue evidence="5">Leaf</tissue>
    </source>
</reference>
<name>A0AAD8JC80_9APIA</name>
<dbReference type="InterPro" id="IPR055780">
    <property type="entry name" value="DUF7356"/>
</dbReference>
<dbReference type="Proteomes" id="UP001237642">
    <property type="component" value="Unassembled WGS sequence"/>
</dbReference>
<proteinExistence type="predicted"/>
<dbReference type="PANTHER" id="PTHR34200:SF2">
    <property type="entry name" value="TRANSMEMBRANE PROTEIN"/>
    <property type="match status" value="1"/>
</dbReference>
<keyword evidence="6" id="KW-1185">Reference proteome</keyword>
<feature type="region of interest" description="Disordered" evidence="1">
    <location>
        <begin position="48"/>
        <end position="81"/>
    </location>
</feature>
<gene>
    <name evidence="5" type="ORF">POM88_009610</name>
</gene>
<reference evidence="5" key="2">
    <citation type="submission" date="2023-05" db="EMBL/GenBank/DDBJ databases">
        <authorList>
            <person name="Schelkunov M.I."/>
        </authorList>
    </citation>
    <scope>NUCLEOTIDE SEQUENCE</scope>
    <source>
        <strain evidence="5">Hsosn_3</strain>
        <tissue evidence="5">Leaf</tissue>
    </source>
</reference>
<feature type="compositionally biased region" description="Pro residues" evidence="1">
    <location>
        <begin position="48"/>
        <end position="64"/>
    </location>
</feature>
<evidence type="ECO:0000256" key="2">
    <source>
        <dbReference type="SAM" id="Phobius"/>
    </source>
</evidence>
<evidence type="ECO:0000313" key="5">
    <source>
        <dbReference type="EMBL" id="KAK1399747.1"/>
    </source>
</evidence>
<keyword evidence="2" id="KW-0472">Membrane</keyword>
<evidence type="ECO:0000256" key="1">
    <source>
        <dbReference type="SAM" id="MobiDB-lite"/>
    </source>
</evidence>